<dbReference type="EMBL" id="FPIZ01000023">
    <property type="protein sequence ID" value="SFW83837.1"/>
    <property type="molecule type" value="Genomic_DNA"/>
</dbReference>
<evidence type="ECO:0000259" key="1">
    <source>
        <dbReference type="Pfam" id="PF02627"/>
    </source>
</evidence>
<evidence type="ECO:0000313" key="3">
    <source>
        <dbReference type="EMBL" id="WQG92610.1"/>
    </source>
</evidence>
<evidence type="ECO:0000313" key="5">
    <source>
        <dbReference type="Proteomes" id="UP001326715"/>
    </source>
</evidence>
<dbReference type="InterPro" id="IPR004675">
    <property type="entry name" value="AhpD_core"/>
</dbReference>
<gene>
    <name evidence="2" type="ORF">SAMN05661012_05457</name>
    <name evidence="3" type="ORF">SR876_13920</name>
</gene>
<keyword evidence="2" id="KW-0575">Peroxidase</keyword>
<dbReference type="PANTHER" id="PTHR34846:SF10">
    <property type="entry name" value="CYTOPLASMIC PROTEIN"/>
    <property type="match status" value="1"/>
</dbReference>
<dbReference type="Proteomes" id="UP000183788">
    <property type="component" value="Unassembled WGS sequence"/>
</dbReference>
<reference evidence="3 5" key="2">
    <citation type="submission" date="2023-11" db="EMBL/GenBank/DDBJ databases">
        <title>MicrobeMod: A computational toolkit for identifying prokaryotic methylation and restriction-modification with nanopore sequencing.</title>
        <authorList>
            <person name="Crits-Christoph A."/>
            <person name="Kang S.C."/>
            <person name="Lee H."/>
            <person name="Ostrov N."/>
        </authorList>
    </citation>
    <scope>NUCLEOTIDE SEQUENCE [LARGE SCALE GENOMIC DNA]</scope>
    <source>
        <strain evidence="3 5">ATCC 23090</strain>
    </source>
</reference>
<dbReference type="OrthoDB" id="9801997at2"/>
<dbReference type="InterPro" id="IPR029032">
    <property type="entry name" value="AhpD-like"/>
</dbReference>
<evidence type="ECO:0000313" key="4">
    <source>
        <dbReference type="Proteomes" id="UP000183788"/>
    </source>
</evidence>
<dbReference type="GO" id="GO:0051920">
    <property type="term" value="F:peroxiredoxin activity"/>
    <property type="evidence" value="ECO:0007669"/>
    <property type="project" value="InterPro"/>
</dbReference>
<dbReference type="Gene3D" id="1.20.1290.10">
    <property type="entry name" value="AhpD-like"/>
    <property type="match status" value="1"/>
</dbReference>
<dbReference type="Proteomes" id="UP001326715">
    <property type="component" value="Chromosome"/>
</dbReference>
<keyword evidence="5" id="KW-1185">Reference proteome</keyword>
<evidence type="ECO:0000313" key="2">
    <source>
        <dbReference type="EMBL" id="SFW83837.1"/>
    </source>
</evidence>
<reference evidence="2 4" key="1">
    <citation type="submission" date="2016-11" db="EMBL/GenBank/DDBJ databases">
        <authorList>
            <person name="Jaros S."/>
            <person name="Januszkiewicz K."/>
            <person name="Wedrychowicz H."/>
        </authorList>
    </citation>
    <scope>NUCLEOTIDE SEQUENCE [LARGE SCALE GENOMIC DNA]</scope>
    <source>
        <strain evidence="2 4">DSM 784</strain>
    </source>
</reference>
<dbReference type="EMBL" id="CP140154">
    <property type="protein sequence ID" value="WQG92610.1"/>
    <property type="molecule type" value="Genomic_DNA"/>
</dbReference>
<dbReference type="NCBIfam" id="TIGR00778">
    <property type="entry name" value="ahpD_dom"/>
    <property type="match status" value="1"/>
</dbReference>
<name>A0A1K1SIX0_9BACT</name>
<feature type="domain" description="Carboxymuconolactone decarboxylase-like" evidence="1">
    <location>
        <begin position="12"/>
        <end position="94"/>
    </location>
</feature>
<dbReference type="SUPFAM" id="SSF69118">
    <property type="entry name" value="AhpD-like"/>
    <property type="match status" value="1"/>
</dbReference>
<dbReference type="InterPro" id="IPR003779">
    <property type="entry name" value="CMD-like"/>
</dbReference>
<sequence length="145" mass="16451">MQNRINLGKVEPEAYKVMMAFENYLLGTKLTLIQRELIKIRASQINGCAYCLDMHAKDARNLGETEQRIYTLSAWRETPFFTAEERAILALVEEVTEISKGHVKDETYAAAAKVLDEQTIAQVIMATIVINSWNRIGISTNMQPE</sequence>
<dbReference type="RefSeq" id="WP_072364529.1">
    <property type="nucleotide sequence ID" value="NZ_CBHWAX010000006.1"/>
</dbReference>
<protein>
    <submittedName>
        <fullName evidence="2">Alkylhydroperoxidase AhpD family core domain-containing protein</fullName>
    </submittedName>
    <submittedName>
        <fullName evidence="3">Carboxymuconolactone decarboxylase family protein</fullName>
    </submittedName>
</protein>
<proteinExistence type="predicted"/>
<organism evidence="2 4">
    <name type="scientific">Chitinophaga sancti</name>
    <dbReference type="NCBI Taxonomy" id="1004"/>
    <lineage>
        <taxon>Bacteria</taxon>
        <taxon>Pseudomonadati</taxon>
        <taxon>Bacteroidota</taxon>
        <taxon>Chitinophagia</taxon>
        <taxon>Chitinophagales</taxon>
        <taxon>Chitinophagaceae</taxon>
        <taxon>Chitinophaga</taxon>
    </lineage>
</organism>
<dbReference type="AlphaFoldDB" id="A0A1K1SIX0"/>
<accession>A0A1K1SIX0</accession>
<keyword evidence="2" id="KW-0560">Oxidoreductase</keyword>
<dbReference type="STRING" id="1004.SAMN05661012_05457"/>
<dbReference type="PANTHER" id="PTHR34846">
    <property type="entry name" value="4-CARBOXYMUCONOLACTONE DECARBOXYLASE FAMILY PROTEIN (AFU_ORTHOLOGUE AFUA_6G11590)"/>
    <property type="match status" value="1"/>
</dbReference>
<dbReference type="Pfam" id="PF02627">
    <property type="entry name" value="CMD"/>
    <property type="match status" value="1"/>
</dbReference>